<dbReference type="AlphaFoldDB" id="A0A075H3X1"/>
<feature type="region of interest" description="Disordered" evidence="1">
    <location>
        <begin position="1"/>
        <end position="25"/>
    </location>
</feature>
<name>A0A075H3X1_9EURY</name>
<protein>
    <submittedName>
        <fullName evidence="2">Uncharacterized protein</fullName>
    </submittedName>
</protein>
<proteinExistence type="predicted"/>
<evidence type="ECO:0000256" key="1">
    <source>
        <dbReference type="SAM" id="MobiDB-lite"/>
    </source>
</evidence>
<feature type="compositionally biased region" description="Polar residues" evidence="1">
    <location>
        <begin position="12"/>
        <end position="25"/>
    </location>
</feature>
<organism evidence="2">
    <name type="scientific">uncultured marine group II/III euryarchaeote KM3_47_D05</name>
    <dbReference type="NCBI Taxonomy" id="1456451"/>
    <lineage>
        <taxon>Archaea</taxon>
        <taxon>Methanobacteriati</taxon>
        <taxon>Methanobacteriota</taxon>
        <taxon>environmental samples</taxon>
    </lineage>
</organism>
<sequence>MGETSPVKPITNHASSMSEGRSTTLTDQLLSPSGVERLASKTCLVPSTCSPETTTQPPSALVAVSVGLARPCCALASAEWPMRASSTGSMGSSGLV</sequence>
<reference evidence="2" key="1">
    <citation type="journal article" date="2014" name="Genome Biol. Evol.">
        <title>Pangenome evidence for extensive interdomain horizontal transfer affecting lineage core and shell genes in uncultured planktonic thaumarchaeota and euryarchaeota.</title>
        <authorList>
            <person name="Deschamps P."/>
            <person name="Zivanovic Y."/>
            <person name="Moreira D."/>
            <person name="Rodriguez-Valera F."/>
            <person name="Lopez-Garcia P."/>
        </authorList>
    </citation>
    <scope>NUCLEOTIDE SEQUENCE</scope>
</reference>
<evidence type="ECO:0000313" key="2">
    <source>
        <dbReference type="EMBL" id="AIF10901.1"/>
    </source>
</evidence>
<accession>A0A075H3X1</accession>
<dbReference type="EMBL" id="KF900903">
    <property type="protein sequence ID" value="AIF10901.1"/>
    <property type="molecule type" value="Genomic_DNA"/>
</dbReference>